<dbReference type="AlphaFoldDB" id="A0A4S4LFM9"/>
<sequence length="97" mass="10834">MSFGRIPSCVLDELATTFQLNSKRQAFKISSFNPPSGRIDSYYGYRPVLLTTGRLSDRVSDLKSNARMRLKFPVPATPRSRRGEEKGGAPHALVSYI</sequence>
<accession>A0A4S4LFM9</accession>
<gene>
    <name evidence="2" type="ORF">EW146_g8283</name>
</gene>
<feature type="region of interest" description="Disordered" evidence="1">
    <location>
        <begin position="75"/>
        <end position="97"/>
    </location>
</feature>
<dbReference type="EMBL" id="SGPL01000554">
    <property type="protein sequence ID" value="THH10724.1"/>
    <property type="molecule type" value="Genomic_DNA"/>
</dbReference>
<protein>
    <submittedName>
        <fullName evidence="2">Uncharacterized protein</fullName>
    </submittedName>
</protein>
<proteinExistence type="predicted"/>
<name>A0A4S4LFM9_9AGAM</name>
<evidence type="ECO:0000256" key="1">
    <source>
        <dbReference type="SAM" id="MobiDB-lite"/>
    </source>
</evidence>
<comment type="caution">
    <text evidence="2">The sequence shown here is derived from an EMBL/GenBank/DDBJ whole genome shotgun (WGS) entry which is preliminary data.</text>
</comment>
<evidence type="ECO:0000313" key="3">
    <source>
        <dbReference type="Proteomes" id="UP000310158"/>
    </source>
</evidence>
<evidence type="ECO:0000313" key="2">
    <source>
        <dbReference type="EMBL" id="THH10724.1"/>
    </source>
</evidence>
<organism evidence="2 3">
    <name type="scientific">Bondarzewia mesenterica</name>
    <dbReference type="NCBI Taxonomy" id="1095465"/>
    <lineage>
        <taxon>Eukaryota</taxon>
        <taxon>Fungi</taxon>
        <taxon>Dikarya</taxon>
        <taxon>Basidiomycota</taxon>
        <taxon>Agaricomycotina</taxon>
        <taxon>Agaricomycetes</taxon>
        <taxon>Russulales</taxon>
        <taxon>Bondarzewiaceae</taxon>
        <taxon>Bondarzewia</taxon>
    </lineage>
</organism>
<keyword evidence="3" id="KW-1185">Reference proteome</keyword>
<dbReference type="Proteomes" id="UP000310158">
    <property type="component" value="Unassembled WGS sequence"/>
</dbReference>
<reference evidence="2 3" key="1">
    <citation type="submission" date="2019-02" db="EMBL/GenBank/DDBJ databases">
        <title>Genome sequencing of the rare red list fungi Bondarzewia mesenterica.</title>
        <authorList>
            <person name="Buettner E."/>
            <person name="Kellner H."/>
        </authorList>
    </citation>
    <scope>NUCLEOTIDE SEQUENCE [LARGE SCALE GENOMIC DNA]</scope>
    <source>
        <strain evidence="2 3">DSM 108281</strain>
    </source>
</reference>